<evidence type="ECO:0000256" key="1">
    <source>
        <dbReference type="ARBA" id="ARBA00022630"/>
    </source>
</evidence>
<evidence type="ECO:0000259" key="4">
    <source>
        <dbReference type="PROSITE" id="PS51387"/>
    </source>
</evidence>
<evidence type="ECO:0000313" key="6">
    <source>
        <dbReference type="Proteomes" id="UP000005632"/>
    </source>
</evidence>
<dbReference type="Gene3D" id="3.30.465.10">
    <property type="match status" value="1"/>
</dbReference>
<dbReference type="RefSeq" id="WP_014269577.1">
    <property type="nucleotide sequence ID" value="NC_016633.1"/>
</dbReference>
<dbReference type="EMBL" id="CP003155">
    <property type="protein sequence ID" value="AEV28728.1"/>
    <property type="molecule type" value="Genomic_DNA"/>
</dbReference>
<dbReference type="GO" id="GO:0016491">
    <property type="term" value="F:oxidoreductase activity"/>
    <property type="evidence" value="ECO:0007669"/>
    <property type="project" value="UniProtKB-KW"/>
</dbReference>
<dbReference type="InterPro" id="IPR016169">
    <property type="entry name" value="FAD-bd_PCMH_sub2"/>
</dbReference>
<dbReference type="InterPro" id="IPR002346">
    <property type="entry name" value="Mopterin_DH_FAD-bd"/>
</dbReference>
<dbReference type="KEGG" id="sgp:SpiGrapes_0902"/>
<dbReference type="HOGENOM" id="CLU_058050_0_0_12"/>
<dbReference type="InterPro" id="IPR036318">
    <property type="entry name" value="FAD-bd_PCMH-like_sf"/>
</dbReference>
<dbReference type="SUPFAM" id="SSF55447">
    <property type="entry name" value="CO dehydrogenase flavoprotein C-terminal domain-like"/>
    <property type="match status" value="1"/>
</dbReference>
<dbReference type="AlphaFoldDB" id="G8QQU7"/>
<evidence type="ECO:0000256" key="3">
    <source>
        <dbReference type="ARBA" id="ARBA00023002"/>
    </source>
</evidence>
<name>G8QQU7_SPHPG</name>
<dbReference type="OrthoDB" id="9774454at2"/>
<sequence>MVNGFVATSLTEALTAMATGSFTPYIGGTDLMVEQKQGANYLFLHRVPQMKQIIEDEQYLRLGASCTFTEVLQNTKTHPLLKQSIRELAAPAIRNLGTLGGNIGNGSAKADTVLIFFVTDSHLRIASVRGERIVPIKKFYKGRKMLDLAPDELIVEVLMPKDLPSSWYYKKIGARKALAISRIAFAAMMDIEGGIIKSCATGFGAVSAMVIRRPDFDAMLEGKTIEEAKEAKNAYLDAYRSILNPIEGRVSAEYRKTVCMNLLSDFLDQNGI</sequence>
<dbReference type="SUPFAM" id="SSF56176">
    <property type="entry name" value="FAD-binding/transporter-associated domain-like"/>
    <property type="match status" value="1"/>
</dbReference>
<dbReference type="PROSITE" id="PS51387">
    <property type="entry name" value="FAD_PCMH"/>
    <property type="match status" value="1"/>
</dbReference>
<evidence type="ECO:0000256" key="2">
    <source>
        <dbReference type="ARBA" id="ARBA00022827"/>
    </source>
</evidence>
<dbReference type="PANTHER" id="PTHR42659:SF2">
    <property type="entry name" value="XANTHINE DEHYDROGENASE SUBUNIT C-RELATED"/>
    <property type="match status" value="1"/>
</dbReference>
<dbReference type="Pfam" id="PF00941">
    <property type="entry name" value="FAD_binding_5"/>
    <property type="match status" value="1"/>
</dbReference>
<dbReference type="eggNOG" id="COG1319">
    <property type="taxonomic scope" value="Bacteria"/>
</dbReference>
<keyword evidence="3" id="KW-0560">Oxidoreductase</keyword>
<gene>
    <name evidence="5" type="ordered locus">SpiGrapes_0902</name>
</gene>
<dbReference type="STRING" id="158190.SpiGrapes_0902"/>
<keyword evidence="6" id="KW-1185">Reference proteome</keyword>
<dbReference type="Proteomes" id="UP000005632">
    <property type="component" value="Chromosome"/>
</dbReference>
<dbReference type="InterPro" id="IPR036683">
    <property type="entry name" value="CO_DH_flav_C_dom_sf"/>
</dbReference>
<organism evidence="5 6">
    <name type="scientific">Sphaerochaeta pleomorpha (strain ATCC BAA-1885 / DSM 22778 / Grapes)</name>
    <dbReference type="NCBI Taxonomy" id="158190"/>
    <lineage>
        <taxon>Bacteria</taxon>
        <taxon>Pseudomonadati</taxon>
        <taxon>Spirochaetota</taxon>
        <taxon>Spirochaetia</taxon>
        <taxon>Spirochaetales</taxon>
        <taxon>Sphaerochaetaceae</taxon>
        <taxon>Sphaerochaeta</taxon>
    </lineage>
</organism>
<keyword evidence="1" id="KW-0285">Flavoprotein</keyword>
<dbReference type="GO" id="GO:0071949">
    <property type="term" value="F:FAD binding"/>
    <property type="evidence" value="ECO:0007669"/>
    <property type="project" value="InterPro"/>
</dbReference>
<dbReference type="SMART" id="SM01092">
    <property type="entry name" value="CO_deh_flav_C"/>
    <property type="match status" value="1"/>
</dbReference>
<accession>G8QQU7</accession>
<dbReference type="InterPro" id="IPR051312">
    <property type="entry name" value="Diverse_Substr_Oxidored"/>
</dbReference>
<evidence type="ECO:0000313" key="5">
    <source>
        <dbReference type="EMBL" id="AEV28728.1"/>
    </source>
</evidence>
<keyword evidence="2" id="KW-0274">FAD</keyword>
<dbReference type="InterPro" id="IPR016166">
    <property type="entry name" value="FAD-bd_PCMH"/>
</dbReference>
<proteinExistence type="predicted"/>
<dbReference type="Pfam" id="PF03450">
    <property type="entry name" value="CO_deh_flav_C"/>
    <property type="match status" value="1"/>
</dbReference>
<dbReference type="InterPro" id="IPR005107">
    <property type="entry name" value="CO_DH_flav_C"/>
</dbReference>
<dbReference type="Gene3D" id="3.30.390.50">
    <property type="entry name" value="CO dehydrogenase flavoprotein, C-terminal domain"/>
    <property type="match status" value="1"/>
</dbReference>
<dbReference type="PANTHER" id="PTHR42659">
    <property type="entry name" value="XANTHINE DEHYDROGENASE SUBUNIT C-RELATED"/>
    <property type="match status" value="1"/>
</dbReference>
<reference evidence="5 6" key="1">
    <citation type="submission" date="2011-11" db="EMBL/GenBank/DDBJ databases">
        <title>Complete sequence of Spirochaeta sp. grapes.</title>
        <authorList>
            <consortium name="US DOE Joint Genome Institute"/>
            <person name="Lucas S."/>
            <person name="Han J."/>
            <person name="Lapidus A."/>
            <person name="Cheng J.-F."/>
            <person name="Goodwin L."/>
            <person name="Pitluck S."/>
            <person name="Peters L."/>
            <person name="Ovchinnikova G."/>
            <person name="Munk A.C."/>
            <person name="Detter J.C."/>
            <person name="Han C."/>
            <person name="Tapia R."/>
            <person name="Land M."/>
            <person name="Hauser L."/>
            <person name="Kyrpides N."/>
            <person name="Ivanova N."/>
            <person name="Pagani I."/>
            <person name="Ritalahtilisa K."/>
            <person name="Loeffler F."/>
            <person name="Woyke T."/>
        </authorList>
    </citation>
    <scope>NUCLEOTIDE SEQUENCE [LARGE SCALE GENOMIC DNA]</scope>
    <source>
        <strain evidence="6">ATCC BAA-1885 / DSM 22778 / Grapes</strain>
    </source>
</reference>
<protein>
    <submittedName>
        <fullName evidence="5">Aerobic-type carbon monoxide dehydrogenase, middle subunit CoxM/CutM-like protein</fullName>
    </submittedName>
</protein>
<feature type="domain" description="FAD-binding PCMH-type" evidence="4">
    <location>
        <begin position="1"/>
        <end position="164"/>
    </location>
</feature>